<keyword evidence="1" id="KW-0812">Transmembrane</keyword>
<feature type="transmembrane region" description="Helical" evidence="1">
    <location>
        <begin position="105"/>
        <end position="128"/>
    </location>
</feature>
<feature type="transmembrane region" description="Helical" evidence="1">
    <location>
        <begin position="71"/>
        <end position="93"/>
    </location>
</feature>
<keyword evidence="1" id="KW-0472">Membrane</keyword>
<proteinExistence type="predicted"/>
<dbReference type="EMBL" id="NMVJ01000001">
    <property type="protein sequence ID" value="OYN91959.1"/>
    <property type="molecule type" value="Genomic_DNA"/>
</dbReference>
<dbReference type="AlphaFoldDB" id="A0A255EK83"/>
<dbReference type="Proteomes" id="UP000216300">
    <property type="component" value="Unassembled WGS sequence"/>
</dbReference>
<evidence type="ECO:0000313" key="2">
    <source>
        <dbReference type="EMBL" id="OYN91959.1"/>
    </source>
</evidence>
<reference evidence="2 3" key="1">
    <citation type="submission" date="2017-07" db="EMBL/GenBank/DDBJ databases">
        <title>Draft whole genome sequences of clinical Proprionibacteriaceae strains.</title>
        <authorList>
            <person name="Bernier A.-M."/>
            <person name="Bernard K."/>
            <person name="Domingo M.-C."/>
        </authorList>
    </citation>
    <scope>NUCLEOTIDE SEQUENCE [LARGE SCALE GENOMIC DNA]</scope>
    <source>
        <strain evidence="2 3">NML 150081</strain>
    </source>
</reference>
<organism evidence="2 3">
    <name type="scientific">Parenemella sanctibonifatiensis</name>
    <dbReference type="NCBI Taxonomy" id="2016505"/>
    <lineage>
        <taxon>Bacteria</taxon>
        <taxon>Bacillati</taxon>
        <taxon>Actinomycetota</taxon>
        <taxon>Actinomycetes</taxon>
        <taxon>Propionibacteriales</taxon>
        <taxon>Propionibacteriaceae</taxon>
        <taxon>Parenemella</taxon>
    </lineage>
</organism>
<evidence type="ECO:0000256" key="1">
    <source>
        <dbReference type="SAM" id="Phobius"/>
    </source>
</evidence>
<evidence type="ECO:0000313" key="3">
    <source>
        <dbReference type="Proteomes" id="UP000216300"/>
    </source>
</evidence>
<feature type="transmembrane region" description="Helical" evidence="1">
    <location>
        <begin position="135"/>
        <end position="154"/>
    </location>
</feature>
<feature type="transmembrane region" description="Helical" evidence="1">
    <location>
        <begin position="36"/>
        <end position="59"/>
    </location>
</feature>
<keyword evidence="1" id="KW-1133">Transmembrane helix</keyword>
<dbReference type="OrthoDB" id="5145700at2"/>
<gene>
    <name evidence="2" type="ORF">CGZ91_00025</name>
</gene>
<sequence length="230" mass="24151">MEPLLQWLAAVFSVLAEALSFDETLAQGWPQTPPTTAAIGIAVLVTLSMAAGQCGILFLNQVPAGRLWSAVGVGFAVIIALRAVSALVMWGFATLATGTIMRPSVILVTMVVALAPQVFAVITMTPYLGLLFGRILEGWEFVVTFALITALYAMPGWQGFLVVGAAWLVLQLGSRLLAEPSRAIGTRLWTLATGQPTLITAADLLAGTPLVPINQPTAGRSALDGHGNRS</sequence>
<feature type="transmembrane region" description="Helical" evidence="1">
    <location>
        <begin position="160"/>
        <end position="178"/>
    </location>
</feature>
<comment type="caution">
    <text evidence="2">The sequence shown here is derived from an EMBL/GenBank/DDBJ whole genome shotgun (WGS) entry which is preliminary data.</text>
</comment>
<accession>A0A255EK83</accession>
<dbReference type="RefSeq" id="WP_094451987.1">
    <property type="nucleotide sequence ID" value="NZ_NMVJ01000001.1"/>
</dbReference>
<name>A0A255EK83_9ACTN</name>
<protein>
    <recommendedName>
        <fullName evidence="4">Yip1 domain-containing protein</fullName>
    </recommendedName>
</protein>
<evidence type="ECO:0008006" key="4">
    <source>
        <dbReference type="Google" id="ProtNLM"/>
    </source>
</evidence>
<keyword evidence="3" id="KW-1185">Reference proteome</keyword>